<reference evidence="3" key="1">
    <citation type="submission" date="2021-03" db="EMBL/GenBank/DDBJ databases">
        <authorList>
            <person name="Bekaert M."/>
        </authorList>
    </citation>
    <scope>NUCLEOTIDE SEQUENCE</scope>
</reference>
<gene>
    <name evidence="3" type="ORF">MEDL_57349</name>
</gene>
<proteinExistence type="predicted"/>
<dbReference type="CDD" id="cd01671">
    <property type="entry name" value="CARD"/>
    <property type="match status" value="1"/>
</dbReference>
<dbReference type="Proteomes" id="UP000683360">
    <property type="component" value="Unassembled WGS sequence"/>
</dbReference>
<evidence type="ECO:0000259" key="2">
    <source>
        <dbReference type="PROSITE" id="PS50209"/>
    </source>
</evidence>
<dbReference type="PROSITE" id="PS50209">
    <property type="entry name" value="CARD"/>
    <property type="match status" value="1"/>
</dbReference>
<dbReference type="InterPro" id="IPR001315">
    <property type="entry name" value="CARD"/>
</dbReference>
<feature type="coiled-coil region" evidence="1">
    <location>
        <begin position="117"/>
        <end position="262"/>
    </location>
</feature>
<keyword evidence="1" id="KW-0175">Coiled coil</keyword>
<dbReference type="SUPFAM" id="SSF47986">
    <property type="entry name" value="DEATH domain"/>
    <property type="match status" value="1"/>
</dbReference>
<dbReference type="InterPro" id="IPR011029">
    <property type="entry name" value="DEATH-like_dom_sf"/>
</dbReference>
<name>A0A8S3UVM5_MYTED</name>
<dbReference type="OrthoDB" id="6114915at2759"/>
<evidence type="ECO:0000313" key="3">
    <source>
        <dbReference type="EMBL" id="CAG2245310.1"/>
    </source>
</evidence>
<comment type="caution">
    <text evidence="3">The sequence shown here is derived from an EMBL/GenBank/DDBJ whole genome shotgun (WGS) entry which is preliminary data.</text>
</comment>
<protein>
    <recommendedName>
        <fullName evidence="2">CARD domain-containing protein</fullName>
    </recommendedName>
</protein>
<keyword evidence="4" id="KW-1185">Reference proteome</keyword>
<dbReference type="EMBL" id="CAJPWZ010002768">
    <property type="protein sequence ID" value="CAG2245310.1"/>
    <property type="molecule type" value="Genomic_DNA"/>
</dbReference>
<dbReference type="GO" id="GO:0042981">
    <property type="term" value="P:regulation of apoptotic process"/>
    <property type="evidence" value="ECO:0007669"/>
    <property type="project" value="InterPro"/>
</dbReference>
<accession>A0A8S3UVM5</accession>
<feature type="domain" description="CARD" evidence="2">
    <location>
        <begin position="1"/>
        <end position="64"/>
    </location>
</feature>
<organism evidence="3 4">
    <name type="scientific">Mytilus edulis</name>
    <name type="common">Blue mussel</name>
    <dbReference type="NCBI Taxonomy" id="6550"/>
    <lineage>
        <taxon>Eukaryota</taxon>
        <taxon>Metazoa</taxon>
        <taxon>Spiralia</taxon>
        <taxon>Lophotrochozoa</taxon>
        <taxon>Mollusca</taxon>
        <taxon>Bivalvia</taxon>
        <taxon>Autobranchia</taxon>
        <taxon>Pteriomorphia</taxon>
        <taxon>Mytilida</taxon>
        <taxon>Mytiloidea</taxon>
        <taxon>Mytilidae</taxon>
        <taxon>Mytilinae</taxon>
        <taxon>Mytilus</taxon>
    </lineage>
</organism>
<evidence type="ECO:0000313" key="4">
    <source>
        <dbReference type="Proteomes" id="UP000683360"/>
    </source>
</evidence>
<dbReference type="AlphaFoldDB" id="A0A8S3UVM5"/>
<sequence>MSDDDKVLTRNLSFIKDNITDMDGVMDKLIEDDILRLEDRSRILSNRNPRLQIHAILEIVVKKGAYDNFIRALETSGNSHIIERLENIDYNCEKTDLSKEDIQEEIDQSDGCEDNSNHTKIEQSDKLQKQLKNMQSENEHLRVQQKSVRMELESKQKKMQELNKEVNVFKAQNKQLNERLKLLCNSDKLKDRLSNIELKVREKDTEHGLLETEIQEKEDEVQQLQDDCNQLRLELAEKTDQLVALSDQMKALREDLGVARKERYELKVKLDEMNVNLDDKWKLMMNVLENKLNQSRRIPTRLSSEQKEPILPTIRSNQTTPLKFVDNRYSLTPKDKIKLRTQQAQTVAPKNAVRDKKTAFCGTKPRSFNKFLK</sequence>
<dbReference type="Pfam" id="PF00619">
    <property type="entry name" value="CARD"/>
    <property type="match status" value="1"/>
</dbReference>
<evidence type="ECO:0000256" key="1">
    <source>
        <dbReference type="SAM" id="Coils"/>
    </source>
</evidence>
<dbReference type="Gene3D" id="1.10.533.10">
    <property type="entry name" value="Death Domain, Fas"/>
    <property type="match status" value="1"/>
</dbReference>